<feature type="compositionally biased region" description="Basic and acidic residues" evidence="1">
    <location>
        <begin position="140"/>
        <end position="163"/>
    </location>
</feature>
<name>A0A2S3ZLG5_9MICO</name>
<dbReference type="AlphaFoldDB" id="A0A2S3ZLG5"/>
<evidence type="ECO:0000256" key="1">
    <source>
        <dbReference type="SAM" id="MobiDB-lite"/>
    </source>
</evidence>
<evidence type="ECO:0000313" key="2">
    <source>
        <dbReference type="EMBL" id="POH69379.1"/>
    </source>
</evidence>
<comment type="caution">
    <text evidence="2">The sequence shown here is derived from an EMBL/GenBank/DDBJ whole genome shotgun (WGS) entry which is preliminary data.</text>
</comment>
<dbReference type="EMBL" id="PPXF01000022">
    <property type="protein sequence ID" value="POH69379.1"/>
    <property type="molecule type" value="Genomic_DNA"/>
</dbReference>
<reference evidence="2 3" key="1">
    <citation type="submission" date="2018-01" db="EMBL/GenBank/DDBJ databases">
        <title>Cryobacterium sp. nov., from glaciers in China.</title>
        <authorList>
            <person name="Liu Q."/>
            <person name="Xin Y.-H."/>
        </authorList>
    </citation>
    <scope>NUCLEOTIDE SEQUENCE [LARGE SCALE GENOMIC DNA]</scope>
    <source>
        <strain evidence="2 3">TMB1-8</strain>
    </source>
</reference>
<organism evidence="2 3">
    <name type="scientific">Cryobacterium zongtaii</name>
    <dbReference type="NCBI Taxonomy" id="1259217"/>
    <lineage>
        <taxon>Bacteria</taxon>
        <taxon>Bacillati</taxon>
        <taxon>Actinomycetota</taxon>
        <taxon>Actinomycetes</taxon>
        <taxon>Micrococcales</taxon>
        <taxon>Microbacteriaceae</taxon>
        <taxon>Cryobacterium</taxon>
    </lineage>
</organism>
<gene>
    <name evidence="2" type="ORF">C3B59_05680</name>
</gene>
<evidence type="ECO:0000313" key="3">
    <source>
        <dbReference type="Proteomes" id="UP000237104"/>
    </source>
</evidence>
<protein>
    <submittedName>
        <fullName evidence="2">Uncharacterized protein</fullName>
    </submittedName>
</protein>
<feature type="region of interest" description="Disordered" evidence="1">
    <location>
        <begin position="104"/>
        <end position="213"/>
    </location>
</feature>
<accession>A0A2S3ZLG5</accession>
<proteinExistence type="predicted"/>
<dbReference type="Proteomes" id="UP000237104">
    <property type="component" value="Unassembled WGS sequence"/>
</dbReference>
<feature type="compositionally biased region" description="Polar residues" evidence="1">
    <location>
        <begin position="196"/>
        <end position="213"/>
    </location>
</feature>
<sequence>MGMRKKRDILPEMFRNEELLALPVATRLTAVGLRLYADDHGRESATPALIKAALWPLDTDVTDAVINEQLLELAYADYLVLYQVGPRTYFQVIEWPRVDHPVESRIPPAPHANPSGIDPDSIAAGERERRESGEGAEGEGAWRDAEWARESARAEGENSRTDPDVPPSPFCRSHPQGTDSPCRNCGTARLRHRSWSDQQLVSSRPTFTRTDDD</sequence>